<dbReference type="AlphaFoldDB" id="A0A2W0HGY8"/>
<comment type="subcellular location">
    <subcellularLocation>
        <location evidence="5">Cytoplasm</location>
    </subcellularLocation>
    <text evidence="5">Associated with two foci at the outer edges of the nucleoid region in young cells, and at four foci within both cell halves in older cells.</text>
</comment>
<gene>
    <name evidence="5" type="primary">scpA</name>
    <name evidence="6" type="ORF">CR205_07825</name>
</gene>
<comment type="similarity">
    <text evidence="5">Belongs to the ScpA family.</text>
</comment>
<proteinExistence type="inferred from homology"/>
<keyword evidence="3 5" id="KW-0131">Cell cycle</keyword>
<dbReference type="GO" id="GO:0006260">
    <property type="term" value="P:DNA replication"/>
    <property type="evidence" value="ECO:0007669"/>
    <property type="project" value="UniProtKB-UniRule"/>
</dbReference>
<dbReference type="NCBIfam" id="NF000995">
    <property type="entry name" value="PRK00104.1-4"/>
    <property type="match status" value="1"/>
</dbReference>
<dbReference type="Pfam" id="PF02616">
    <property type="entry name" value="SMC_ScpA"/>
    <property type="match status" value="1"/>
</dbReference>
<keyword evidence="2 5" id="KW-0159">Chromosome partition</keyword>
<dbReference type="PANTHER" id="PTHR33969">
    <property type="entry name" value="SEGREGATION AND CONDENSATION PROTEIN A"/>
    <property type="match status" value="1"/>
</dbReference>
<reference evidence="6 7" key="1">
    <citation type="submission" date="2017-10" db="EMBL/GenBank/DDBJ databases">
        <title>Bacillus sp. nov., a halophilic bacterium isolated from a Yangshapao Lake.</title>
        <authorList>
            <person name="Wang H."/>
        </authorList>
    </citation>
    <scope>NUCLEOTIDE SEQUENCE [LARGE SCALE GENOMIC DNA]</scope>
    <source>
        <strain evidence="6 7">YSP-3</strain>
    </source>
</reference>
<dbReference type="Gene3D" id="6.10.250.2410">
    <property type="match status" value="1"/>
</dbReference>
<comment type="subunit">
    <text evidence="5">Component of a cohesin-like complex composed of ScpA, ScpB and the Smc homodimer, in which ScpA and ScpB bind to the head domain of Smc. The presence of the three proteins is required for the association of the complex with DNA.</text>
</comment>
<evidence type="ECO:0000256" key="5">
    <source>
        <dbReference type="HAMAP-Rule" id="MF_01805"/>
    </source>
</evidence>
<evidence type="ECO:0000256" key="1">
    <source>
        <dbReference type="ARBA" id="ARBA00022618"/>
    </source>
</evidence>
<dbReference type="GO" id="GO:0007059">
    <property type="term" value="P:chromosome segregation"/>
    <property type="evidence" value="ECO:0007669"/>
    <property type="project" value="UniProtKB-UniRule"/>
</dbReference>
<dbReference type="InterPro" id="IPR003768">
    <property type="entry name" value="ScpA"/>
</dbReference>
<keyword evidence="7" id="KW-1185">Reference proteome</keyword>
<evidence type="ECO:0000256" key="3">
    <source>
        <dbReference type="ARBA" id="ARBA00023306"/>
    </source>
</evidence>
<dbReference type="GO" id="GO:0005737">
    <property type="term" value="C:cytoplasm"/>
    <property type="evidence" value="ECO:0007669"/>
    <property type="project" value="UniProtKB-SubCell"/>
</dbReference>
<dbReference type="OrthoDB" id="9811016at2"/>
<dbReference type="Gene3D" id="1.10.10.580">
    <property type="entry name" value="Structural maintenance of chromosome 1. Chain E"/>
    <property type="match status" value="1"/>
</dbReference>
<keyword evidence="5" id="KW-0963">Cytoplasm</keyword>
<evidence type="ECO:0000256" key="4">
    <source>
        <dbReference type="ARBA" id="ARBA00044777"/>
    </source>
</evidence>
<name>A0A2W0HGY8_9BACI</name>
<evidence type="ECO:0000313" key="7">
    <source>
        <dbReference type="Proteomes" id="UP000248066"/>
    </source>
</evidence>
<dbReference type="InterPro" id="IPR023093">
    <property type="entry name" value="ScpA-like_C"/>
</dbReference>
<evidence type="ECO:0000313" key="6">
    <source>
        <dbReference type="EMBL" id="PYZ99190.1"/>
    </source>
</evidence>
<accession>A0A2W0HGY8</accession>
<evidence type="ECO:0000256" key="2">
    <source>
        <dbReference type="ARBA" id="ARBA00022829"/>
    </source>
</evidence>
<keyword evidence="1 5" id="KW-0132">Cell division</keyword>
<dbReference type="GO" id="GO:0051301">
    <property type="term" value="P:cell division"/>
    <property type="evidence" value="ECO:0007669"/>
    <property type="project" value="UniProtKB-KW"/>
</dbReference>
<sequence length="245" mass="28366">MHYSVKLQAFEGPLDLLLHLIQKNDLDLHDIPVAEITDQYMNYVHTMKVLQLDIASEYLVMAASLLEMKSSLLLPRQEEVYEDEDVFHDDEDPRDDLMKRLIEYKRYKEAAGDLREKEVERSHLFSKPAANLSAVADEDEKEVSEVDVSLYDMLDAFSKIAARKKKKKIVYSTVQRDEISIDDRMTHIVSRLEGVHGRVPFESLFDEQSRTQKVVTFLAVLELMKSKMIGCEQDSNFDSIVVYQT</sequence>
<dbReference type="Proteomes" id="UP000248066">
    <property type="component" value="Unassembled WGS sequence"/>
</dbReference>
<dbReference type="HAMAP" id="MF_01805">
    <property type="entry name" value="ScpA"/>
    <property type="match status" value="1"/>
</dbReference>
<organism evidence="6 7">
    <name type="scientific">Alteribacter lacisalsi</name>
    <dbReference type="NCBI Taxonomy" id="2045244"/>
    <lineage>
        <taxon>Bacteria</taxon>
        <taxon>Bacillati</taxon>
        <taxon>Bacillota</taxon>
        <taxon>Bacilli</taxon>
        <taxon>Bacillales</taxon>
        <taxon>Bacillaceae</taxon>
        <taxon>Alteribacter</taxon>
    </lineage>
</organism>
<dbReference type="EMBL" id="PDOF01000001">
    <property type="protein sequence ID" value="PYZ99190.1"/>
    <property type="molecule type" value="Genomic_DNA"/>
</dbReference>
<comment type="caution">
    <text evidence="6">The sequence shown here is derived from an EMBL/GenBank/DDBJ whole genome shotgun (WGS) entry which is preliminary data.</text>
</comment>
<protein>
    <recommendedName>
        <fullName evidence="4 5">Segregation and condensation protein A</fullName>
    </recommendedName>
</protein>
<comment type="function">
    <text evidence="5">Participates in chromosomal partition during cell division. May act via the formation of a condensin-like complex containing Smc and ScpB that pull DNA away from mid-cell into both cell halves.</text>
</comment>
<dbReference type="PANTHER" id="PTHR33969:SF2">
    <property type="entry name" value="SEGREGATION AND CONDENSATION PROTEIN A"/>
    <property type="match status" value="1"/>
</dbReference>